<comment type="caution">
    <text evidence="1">The sequence shown here is derived from an EMBL/GenBank/DDBJ whole genome shotgun (WGS) entry which is preliminary data.</text>
</comment>
<reference evidence="2" key="1">
    <citation type="submission" date="2017-08" db="EMBL/GenBank/DDBJ databases">
        <title>Mesorhizobium wenxinae sp. nov., a novel rhizobial species isolated from root nodules of chickpea (Cicer arietinum L.).</title>
        <authorList>
            <person name="Zhang J."/>
        </authorList>
    </citation>
    <scope>NUCLEOTIDE SEQUENCE [LARGE SCALE GENOMIC DNA]</scope>
    <source>
        <strain evidence="2">USDA 3392</strain>
    </source>
</reference>
<sequence>MSSIAAIEAQLTELSLEVFGTSDLTADTEFHSTFIYSKKGGFKTMEPEKRLYVFERLGQILSDREAIKKVYACINTDKLYAGTNAAEHAFMHFVERVDNVIGKGGSAILIGDLDDQQARNMVSEFSRYRTRGTNSKYGKLITRIVDSVHFCRSHHSRMIQLADAYVFTVSNGYTKRTGWFADGYRKAMAGADLWPDGYKEWPK</sequence>
<evidence type="ECO:0000313" key="2">
    <source>
        <dbReference type="Proteomes" id="UP000216215"/>
    </source>
</evidence>
<protein>
    <recommendedName>
        <fullName evidence="3">DUF3800 domain-containing protein</fullName>
    </recommendedName>
</protein>
<dbReference type="RefSeq" id="WP_095485757.1">
    <property type="nucleotide sequence ID" value="NZ_CP088151.1"/>
</dbReference>
<gene>
    <name evidence="1" type="ORF">CIT25_17280</name>
</gene>
<keyword evidence="2" id="KW-1185">Reference proteome</keyword>
<organism evidence="1 2">
    <name type="scientific">Mesorhizobium mediterraneum</name>
    <dbReference type="NCBI Taxonomy" id="43617"/>
    <lineage>
        <taxon>Bacteria</taxon>
        <taxon>Pseudomonadati</taxon>
        <taxon>Pseudomonadota</taxon>
        <taxon>Alphaproteobacteria</taxon>
        <taxon>Hyphomicrobiales</taxon>
        <taxon>Phyllobacteriaceae</taxon>
        <taxon>Mesorhizobium</taxon>
    </lineage>
</organism>
<dbReference type="AlphaFoldDB" id="A0AB36R853"/>
<name>A0AB36R853_9HYPH</name>
<dbReference type="InterPro" id="IPR024524">
    <property type="entry name" value="DUF3800"/>
</dbReference>
<dbReference type="EMBL" id="NPKI01000018">
    <property type="protein sequence ID" value="PAQ01088.1"/>
    <property type="molecule type" value="Genomic_DNA"/>
</dbReference>
<dbReference type="Pfam" id="PF12686">
    <property type="entry name" value="DUF3800"/>
    <property type="match status" value="1"/>
</dbReference>
<proteinExistence type="predicted"/>
<dbReference type="Proteomes" id="UP000216215">
    <property type="component" value="Unassembled WGS sequence"/>
</dbReference>
<evidence type="ECO:0008006" key="3">
    <source>
        <dbReference type="Google" id="ProtNLM"/>
    </source>
</evidence>
<accession>A0AB36R853</accession>
<evidence type="ECO:0000313" key="1">
    <source>
        <dbReference type="EMBL" id="PAQ01088.1"/>
    </source>
</evidence>